<name>A0ABP0Q8U0_9DINO</name>
<evidence type="ECO:0000256" key="2">
    <source>
        <dbReference type="ARBA" id="ARBA00022840"/>
    </source>
</evidence>
<gene>
    <name evidence="5" type="ORF">SCF082_LOCUS40038</name>
</gene>
<feature type="domain" description="AAA+ ATPase" evidence="4">
    <location>
        <begin position="197"/>
        <end position="332"/>
    </location>
</feature>
<dbReference type="Gene3D" id="3.40.50.300">
    <property type="entry name" value="P-loop containing nucleotide triphosphate hydrolases"/>
    <property type="match status" value="2"/>
</dbReference>
<keyword evidence="6" id="KW-1185">Reference proteome</keyword>
<dbReference type="Pfam" id="PF17862">
    <property type="entry name" value="AAA_lid_3"/>
    <property type="match status" value="1"/>
</dbReference>
<dbReference type="InterPro" id="IPR003960">
    <property type="entry name" value="ATPase_AAA_CS"/>
</dbReference>
<accession>A0ABP0Q8U0</accession>
<dbReference type="InterPro" id="IPR041569">
    <property type="entry name" value="AAA_lid_3"/>
</dbReference>
<dbReference type="SUPFAM" id="SSF52540">
    <property type="entry name" value="P-loop containing nucleoside triphosphate hydrolases"/>
    <property type="match status" value="2"/>
</dbReference>
<reference evidence="5 6" key="1">
    <citation type="submission" date="2024-02" db="EMBL/GenBank/DDBJ databases">
        <authorList>
            <person name="Chen Y."/>
            <person name="Shah S."/>
            <person name="Dougan E. K."/>
            <person name="Thang M."/>
            <person name="Chan C."/>
        </authorList>
    </citation>
    <scope>NUCLEOTIDE SEQUENCE [LARGE SCALE GENOMIC DNA]</scope>
</reference>
<evidence type="ECO:0000313" key="5">
    <source>
        <dbReference type="EMBL" id="CAK9084399.1"/>
    </source>
</evidence>
<dbReference type="EMBL" id="CAXAMM010039163">
    <property type="protein sequence ID" value="CAK9084399.1"/>
    <property type="molecule type" value="Genomic_DNA"/>
</dbReference>
<dbReference type="SMART" id="SM00382">
    <property type="entry name" value="AAA"/>
    <property type="match status" value="2"/>
</dbReference>
<evidence type="ECO:0000259" key="4">
    <source>
        <dbReference type="SMART" id="SM00382"/>
    </source>
</evidence>
<feature type="compositionally biased region" description="Basic and acidic residues" evidence="3">
    <location>
        <begin position="81"/>
        <end position="96"/>
    </location>
</feature>
<dbReference type="InterPro" id="IPR050168">
    <property type="entry name" value="AAA_ATPase_domain"/>
</dbReference>
<dbReference type="PANTHER" id="PTHR23077:SF171">
    <property type="entry name" value="NUCLEAR VALOSIN-CONTAINING PROTEIN-LIKE"/>
    <property type="match status" value="1"/>
</dbReference>
<evidence type="ECO:0000313" key="6">
    <source>
        <dbReference type="Proteomes" id="UP001642464"/>
    </source>
</evidence>
<dbReference type="InterPro" id="IPR003959">
    <property type="entry name" value="ATPase_AAA_core"/>
</dbReference>
<dbReference type="InterPro" id="IPR027417">
    <property type="entry name" value="P-loop_NTPase"/>
</dbReference>
<dbReference type="Pfam" id="PF00004">
    <property type="entry name" value="AAA"/>
    <property type="match status" value="2"/>
</dbReference>
<dbReference type="Gene3D" id="1.10.8.60">
    <property type="match status" value="2"/>
</dbReference>
<sequence length="1083" mass="117461">MDKRLPHRIREIRLQFQSAGKTCTADSVKDELCRTFTEYSRLKQPALRRMVLQELSTPLPEAPESTGPEIEPKKKRRKGEKKPELASPAEKENMNDSIRRLYSQSTANDASLGAKAERLGQDPQSVRKAREKASMAAARREQGWSDPKAQSSFQPEDRPEERLEDLGGVDDILQDLRQLVVQPLSHPEVFSHLGVQPPTGVLLFGPPGCGKTKIAHAIAGTTGVPFFKIAATEIVSGMSGESEAKIRQLFQAATSAAPSLIFMDEVDAITPKRDSAGREMERRIVAQLLTSLDEIQKSNVIVLAATNRPDALDPALRRAGRFDREIAMGIPDEAARAKILEKMVQGMRLAESLDLKFLAKKTAGFVGADLSALTKEAALGAVERAFKGLAALARDSEGSDKAYTAEEMSTLAIEAQDFTEALSKVQPSARREGFTTIPDVKWEDVGALQEVQMDMDAAVCEPIRKAELFRELGVGPKPTMQKHSRGSSDATTKIGSQDEEMHILVKGAMALEPPNEAVRAYRATAFYQSEGFEPRERRKSETYEAVVSEYGKKLHDCSIEARFNLPYNSREQFIKIELLAVADGADLTVGEATVPIADPSAESMNSWRIMRDFEERGEVQLQVFLPGSDPGSLLDSPVQKSIVTENSDLAAKYAAVASKSMVESSLASTKQESIDSMVPEPFSDASETLVDNKLQVSGSFNVGDRVQLLSKSSGIWVLASVVHVERAQSEVIAQHDMLRKVVNLKAANLAEYFLPLGAAESPTLDGFILGSFAEVFSAKAQRWMLGEVTRLDLGRSELTVEYEGRVKTVNLAASELHTYFRKCESKVQIAGEAPMAQIQRLGTDVLPPTLPSAHAVVVGAPGTCVTQGPPVLLMETPTAVAVSTAPAVVPPAFAAPIPVAAPVAVSTAPAMAPPACAPPMYYPNYGLTVPVGVLLFGPPGCGKTLLAKATANQSGANFIAVKGPELLNKYVGESERAVRLVFQRARSSAPCVIFFDELDALVPRRSSEGNGSSERVVNQMLTEMDGVQSRSQVFVIAATNRPDIVDPAMLRPGRLDRLLYVPLPSSAGRLEILRTHMRKCAPE</sequence>
<keyword evidence="2" id="KW-0067">ATP-binding</keyword>
<feature type="domain" description="AAA+ ATPase" evidence="4">
    <location>
        <begin position="929"/>
        <end position="1065"/>
    </location>
</feature>
<dbReference type="Proteomes" id="UP001642464">
    <property type="component" value="Unassembled WGS sequence"/>
</dbReference>
<keyword evidence="1" id="KW-0547">Nucleotide-binding</keyword>
<feature type="region of interest" description="Disordered" evidence="3">
    <location>
        <begin position="111"/>
        <end position="161"/>
    </location>
</feature>
<dbReference type="PANTHER" id="PTHR23077">
    <property type="entry name" value="AAA-FAMILY ATPASE"/>
    <property type="match status" value="1"/>
</dbReference>
<protein>
    <submittedName>
        <fullName evidence="5">Uncharacterized AAA domain-containing protein C16E9.10c</fullName>
    </submittedName>
</protein>
<evidence type="ECO:0000256" key="1">
    <source>
        <dbReference type="ARBA" id="ARBA00022741"/>
    </source>
</evidence>
<evidence type="ECO:0000256" key="3">
    <source>
        <dbReference type="SAM" id="MobiDB-lite"/>
    </source>
</evidence>
<proteinExistence type="predicted"/>
<dbReference type="PROSITE" id="PS00674">
    <property type="entry name" value="AAA"/>
    <property type="match status" value="1"/>
</dbReference>
<comment type="caution">
    <text evidence="5">The sequence shown here is derived from an EMBL/GenBank/DDBJ whole genome shotgun (WGS) entry which is preliminary data.</text>
</comment>
<organism evidence="5 6">
    <name type="scientific">Durusdinium trenchii</name>
    <dbReference type="NCBI Taxonomy" id="1381693"/>
    <lineage>
        <taxon>Eukaryota</taxon>
        <taxon>Sar</taxon>
        <taxon>Alveolata</taxon>
        <taxon>Dinophyceae</taxon>
        <taxon>Suessiales</taxon>
        <taxon>Symbiodiniaceae</taxon>
        <taxon>Durusdinium</taxon>
    </lineage>
</organism>
<dbReference type="InterPro" id="IPR003593">
    <property type="entry name" value="AAA+_ATPase"/>
</dbReference>
<feature type="region of interest" description="Disordered" evidence="3">
    <location>
        <begin position="55"/>
        <end position="96"/>
    </location>
</feature>